<dbReference type="PANTHER" id="PTHR23305">
    <property type="entry name" value="OBG GTPASE FAMILY"/>
    <property type="match status" value="1"/>
</dbReference>
<evidence type="ECO:0000256" key="2">
    <source>
        <dbReference type="ARBA" id="ARBA00022741"/>
    </source>
</evidence>
<keyword evidence="1" id="KW-0479">Metal-binding</keyword>
<dbReference type="GO" id="GO:0016887">
    <property type="term" value="F:ATP hydrolysis activity"/>
    <property type="evidence" value="ECO:0007669"/>
    <property type="project" value="UniProtKB-UniRule"/>
</dbReference>
<dbReference type="GO" id="GO:0046872">
    <property type="term" value="F:metal ion binding"/>
    <property type="evidence" value="ECO:0007669"/>
    <property type="project" value="UniProtKB-KW"/>
</dbReference>
<comment type="function">
    <text evidence="5">ATPase that binds to both the 70S ribosome and the 50S ribosomal subunit in a nucleotide-independent manner.</text>
</comment>
<gene>
    <name evidence="5" type="primary">ychF</name>
    <name evidence="7" type="ORF">COU22_03675</name>
</gene>
<evidence type="ECO:0000256" key="4">
    <source>
        <dbReference type="ARBA" id="ARBA00022842"/>
    </source>
</evidence>
<evidence type="ECO:0000313" key="8">
    <source>
        <dbReference type="Proteomes" id="UP000230543"/>
    </source>
</evidence>
<dbReference type="InterPro" id="IPR013029">
    <property type="entry name" value="YchF_C"/>
</dbReference>
<dbReference type="InterPro" id="IPR031167">
    <property type="entry name" value="G_OBG"/>
</dbReference>
<dbReference type="InterPro" id="IPR012676">
    <property type="entry name" value="TGS-like"/>
</dbReference>
<feature type="domain" description="OBG-type G" evidence="6">
    <location>
        <begin position="1"/>
        <end position="268"/>
    </location>
</feature>
<dbReference type="PANTHER" id="PTHR23305:SF18">
    <property type="entry name" value="OBG-TYPE G DOMAIN-CONTAINING PROTEIN"/>
    <property type="match status" value="1"/>
</dbReference>
<sequence length="352" mass="38771">MKIGIVGLPNVGKSTLFTALTKKQVEASNYPFCTIEPNVGVVAVPDQRLDRLAGLYSSPKVVPAVIEFVDIAGLVKGAAQGEGLGNKFLANIREVDAIVEVVRDFHNDQIVHVHGKIDPEDDIKTINLELILADLETVANRQAKLEKQTKGSKDKTLFKHLEILSGLKKTLEEDKLAKEFAVEKEDYHFIKELNLLTAKPILYVYNVSESELTKPLTNPQEPYLTICAKLEAELASLPEEEIKEYLSAAGLTETGLDKLIIKAYQLLNLITFFTAGPTEAHAWTIEQGTLAPEAAGTIHTDFEKGFIRAEMVNWQKLIEAGGEAQAKDKGLIATEGKNYEVKDGDVAHFLHN</sequence>
<dbReference type="InterPro" id="IPR006073">
    <property type="entry name" value="GTP-bd"/>
</dbReference>
<dbReference type="InterPro" id="IPR004396">
    <property type="entry name" value="ATPase_YchF/OLA1"/>
</dbReference>
<organism evidence="7 8">
    <name type="scientific">Candidatus Komeilibacteria bacterium CG10_big_fil_rev_8_21_14_0_10_41_13</name>
    <dbReference type="NCBI Taxonomy" id="1974476"/>
    <lineage>
        <taxon>Bacteria</taxon>
        <taxon>Candidatus Komeiliibacteriota</taxon>
    </lineage>
</organism>
<dbReference type="Pfam" id="PF01926">
    <property type="entry name" value="MMR_HSR1"/>
    <property type="match status" value="1"/>
</dbReference>
<dbReference type="Proteomes" id="UP000230543">
    <property type="component" value="Unassembled WGS sequence"/>
</dbReference>
<proteinExistence type="inferred from homology"/>
<dbReference type="Gene3D" id="3.40.50.300">
    <property type="entry name" value="P-loop containing nucleotide triphosphate hydrolases"/>
    <property type="match status" value="1"/>
</dbReference>
<keyword evidence="4" id="KW-0460">Magnesium</keyword>
<dbReference type="GO" id="GO:0005524">
    <property type="term" value="F:ATP binding"/>
    <property type="evidence" value="ECO:0007669"/>
    <property type="project" value="UniProtKB-UniRule"/>
</dbReference>
<dbReference type="GO" id="GO:0043023">
    <property type="term" value="F:ribosomal large subunit binding"/>
    <property type="evidence" value="ECO:0007669"/>
    <property type="project" value="UniProtKB-UniRule"/>
</dbReference>
<reference evidence="8" key="1">
    <citation type="submission" date="2017-09" db="EMBL/GenBank/DDBJ databases">
        <title>Depth-based differentiation of microbial function through sediment-hosted aquifers and enrichment of novel symbionts in the deep terrestrial subsurface.</title>
        <authorList>
            <person name="Probst A.J."/>
            <person name="Ladd B."/>
            <person name="Jarett J.K."/>
            <person name="Geller-Mcgrath D.E."/>
            <person name="Sieber C.M.K."/>
            <person name="Emerson J.B."/>
            <person name="Anantharaman K."/>
            <person name="Thomas B.C."/>
            <person name="Malmstrom R."/>
            <person name="Stieglmeier M."/>
            <person name="Klingl A."/>
            <person name="Woyke T."/>
            <person name="Ryan C.M."/>
            <person name="Banfield J.F."/>
        </authorList>
    </citation>
    <scope>NUCLEOTIDE SEQUENCE [LARGE SCALE GENOMIC DNA]</scope>
</reference>
<dbReference type="PROSITE" id="PS51710">
    <property type="entry name" value="G_OBG"/>
    <property type="match status" value="1"/>
</dbReference>
<feature type="binding site" evidence="5">
    <location>
        <begin position="10"/>
        <end position="15"/>
    </location>
    <ligand>
        <name>ATP</name>
        <dbReference type="ChEBI" id="CHEBI:30616"/>
    </ligand>
</feature>
<name>A0A2M6WBI4_9BACT</name>
<dbReference type="SUPFAM" id="SSF52540">
    <property type="entry name" value="P-loop containing nucleoside triphosphate hydrolases"/>
    <property type="match status" value="1"/>
</dbReference>
<dbReference type="InterPro" id="IPR023192">
    <property type="entry name" value="TGS-like_dom_sf"/>
</dbReference>
<dbReference type="GO" id="GO:0005525">
    <property type="term" value="F:GTP binding"/>
    <property type="evidence" value="ECO:0007669"/>
    <property type="project" value="InterPro"/>
</dbReference>
<dbReference type="Gene3D" id="1.10.150.300">
    <property type="entry name" value="TGS-like domain"/>
    <property type="match status" value="1"/>
</dbReference>
<dbReference type="HAMAP" id="MF_00944">
    <property type="entry name" value="YchF_OLA1_ATPase"/>
    <property type="match status" value="1"/>
</dbReference>
<evidence type="ECO:0000313" key="7">
    <source>
        <dbReference type="EMBL" id="PIT90170.1"/>
    </source>
</evidence>
<dbReference type="PRINTS" id="PR00326">
    <property type="entry name" value="GTP1OBG"/>
</dbReference>
<dbReference type="Gene3D" id="3.10.20.30">
    <property type="match status" value="1"/>
</dbReference>
<dbReference type="InterPro" id="IPR041706">
    <property type="entry name" value="YchF_N"/>
</dbReference>
<dbReference type="GO" id="GO:0005737">
    <property type="term" value="C:cytoplasm"/>
    <property type="evidence" value="ECO:0007669"/>
    <property type="project" value="TreeGrafter"/>
</dbReference>
<comment type="similarity">
    <text evidence="5">Belongs to the TRAFAC class OBG-HflX-like GTPase superfamily. OBG GTPase family. YchF/OLA1 subfamily.</text>
</comment>
<protein>
    <recommendedName>
        <fullName evidence="5">Ribosome-binding ATPase YchF</fullName>
    </recommendedName>
</protein>
<evidence type="ECO:0000256" key="5">
    <source>
        <dbReference type="HAMAP-Rule" id="MF_00944"/>
    </source>
</evidence>
<dbReference type="EMBL" id="PFBO01000128">
    <property type="protein sequence ID" value="PIT90170.1"/>
    <property type="molecule type" value="Genomic_DNA"/>
</dbReference>
<dbReference type="CDD" id="cd01900">
    <property type="entry name" value="YchF"/>
    <property type="match status" value="1"/>
</dbReference>
<dbReference type="FunFam" id="3.10.20.30:FF:000001">
    <property type="entry name" value="Ribosome-binding ATPase YchF"/>
    <property type="match status" value="1"/>
</dbReference>
<keyword evidence="3 5" id="KW-0067">ATP-binding</keyword>
<dbReference type="InterPro" id="IPR012675">
    <property type="entry name" value="Beta-grasp_dom_sf"/>
</dbReference>
<accession>A0A2M6WBI4</accession>
<dbReference type="NCBIfam" id="TIGR00092">
    <property type="entry name" value="redox-regulated ATPase YchF"/>
    <property type="match status" value="1"/>
</dbReference>
<comment type="caution">
    <text evidence="7">The sequence shown here is derived from an EMBL/GenBank/DDBJ whole genome shotgun (WGS) entry which is preliminary data.</text>
</comment>
<dbReference type="AlphaFoldDB" id="A0A2M6WBI4"/>
<dbReference type="PIRSF" id="PIRSF006641">
    <property type="entry name" value="CHP00092"/>
    <property type="match status" value="1"/>
</dbReference>
<dbReference type="SUPFAM" id="SSF81271">
    <property type="entry name" value="TGS-like"/>
    <property type="match status" value="1"/>
</dbReference>
<evidence type="ECO:0000256" key="1">
    <source>
        <dbReference type="ARBA" id="ARBA00022723"/>
    </source>
</evidence>
<dbReference type="FunFam" id="1.10.150.300:FF:000001">
    <property type="entry name" value="Ribosome-binding ATPase YchF"/>
    <property type="match status" value="1"/>
</dbReference>
<dbReference type="Pfam" id="PF06071">
    <property type="entry name" value="YchF-GTPase_C"/>
    <property type="match status" value="1"/>
</dbReference>
<keyword evidence="2 5" id="KW-0547">Nucleotide-binding</keyword>
<evidence type="ECO:0000259" key="6">
    <source>
        <dbReference type="PROSITE" id="PS51710"/>
    </source>
</evidence>
<evidence type="ECO:0000256" key="3">
    <source>
        <dbReference type="ARBA" id="ARBA00022840"/>
    </source>
</evidence>
<dbReference type="CDD" id="cd04867">
    <property type="entry name" value="TGS_YchF_OLA1"/>
    <property type="match status" value="1"/>
</dbReference>
<dbReference type="InterPro" id="IPR027417">
    <property type="entry name" value="P-loop_NTPase"/>
</dbReference>